<comment type="caution">
    <text evidence="1">The sequence shown here is derived from an EMBL/GenBank/DDBJ whole genome shotgun (WGS) entry which is preliminary data.</text>
</comment>
<sequence>MVAALNTDRRKGSEPERLQLNQGSWEHGKTLILTSCSECPNSVGEEGNKPVYQTGDYHKFRNTSAKAERLLKWTRFENIILHGKTRLPVLGPAVLLCDCHEFFNFIKITGRRCFEIIVLIDLI</sequence>
<evidence type="ECO:0000313" key="1">
    <source>
        <dbReference type="EMBL" id="MXQ89283.1"/>
    </source>
</evidence>
<accession>A0A6B0RPI4</accession>
<reference evidence="1" key="1">
    <citation type="submission" date="2019-10" db="EMBL/GenBank/DDBJ databases">
        <title>The sequence and de novo assembly of the wild yak genome.</title>
        <authorList>
            <person name="Liu Y."/>
        </authorList>
    </citation>
    <scope>NUCLEOTIDE SEQUENCE [LARGE SCALE GENOMIC DNA]</scope>
    <source>
        <strain evidence="1">WY2019</strain>
    </source>
</reference>
<dbReference type="AlphaFoldDB" id="A0A6B0RPI4"/>
<organism evidence="1 2">
    <name type="scientific">Bos mutus</name>
    <name type="common">wild yak</name>
    <dbReference type="NCBI Taxonomy" id="72004"/>
    <lineage>
        <taxon>Eukaryota</taxon>
        <taxon>Metazoa</taxon>
        <taxon>Chordata</taxon>
        <taxon>Craniata</taxon>
        <taxon>Vertebrata</taxon>
        <taxon>Euteleostomi</taxon>
        <taxon>Mammalia</taxon>
        <taxon>Eutheria</taxon>
        <taxon>Laurasiatheria</taxon>
        <taxon>Artiodactyla</taxon>
        <taxon>Ruminantia</taxon>
        <taxon>Pecora</taxon>
        <taxon>Bovidae</taxon>
        <taxon>Bovinae</taxon>
        <taxon>Bos</taxon>
    </lineage>
</organism>
<proteinExistence type="predicted"/>
<gene>
    <name evidence="1" type="ORF">E5288_WYG015910</name>
</gene>
<name>A0A6B0RPI4_9CETA</name>
<protein>
    <submittedName>
        <fullName evidence="1">Uncharacterized protein</fullName>
    </submittedName>
</protein>
<evidence type="ECO:0000313" key="2">
    <source>
        <dbReference type="Proteomes" id="UP000322234"/>
    </source>
</evidence>
<dbReference type="EMBL" id="VBQZ03000054">
    <property type="protein sequence ID" value="MXQ89283.1"/>
    <property type="molecule type" value="Genomic_DNA"/>
</dbReference>
<keyword evidence="2" id="KW-1185">Reference proteome</keyword>
<dbReference type="Proteomes" id="UP000322234">
    <property type="component" value="Unassembled WGS sequence"/>
</dbReference>